<proteinExistence type="predicted"/>
<comment type="caution">
    <text evidence="2">The sequence shown here is derived from an EMBL/GenBank/DDBJ whole genome shotgun (WGS) entry which is preliminary data.</text>
</comment>
<evidence type="ECO:0000313" key="2">
    <source>
        <dbReference type="EMBL" id="KAH3838117.1"/>
    </source>
</evidence>
<organism evidence="2 3">
    <name type="scientific">Dreissena polymorpha</name>
    <name type="common">Zebra mussel</name>
    <name type="synonym">Mytilus polymorpha</name>
    <dbReference type="NCBI Taxonomy" id="45954"/>
    <lineage>
        <taxon>Eukaryota</taxon>
        <taxon>Metazoa</taxon>
        <taxon>Spiralia</taxon>
        <taxon>Lophotrochozoa</taxon>
        <taxon>Mollusca</taxon>
        <taxon>Bivalvia</taxon>
        <taxon>Autobranchia</taxon>
        <taxon>Heteroconchia</taxon>
        <taxon>Euheterodonta</taxon>
        <taxon>Imparidentia</taxon>
        <taxon>Neoheterodontei</taxon>
        <taxon>Myida</taxon>
        <taxon>Dreissenoidea</taxon>
        <taxon>Dreissenidae</taxon>
        <taxon>Dreissena</taxon>
    </lineage>
</organism>
<evidence type="ECO:0000256" key="1">
    <source>
        <dbReference type="SAM" id="MobiDB-lite"/>
    </source>
</evidence>
<dbReference type="AlphaFoldDB" id="A0A9D4KE08"/>
<name>A0A9D4KE08_DREPO</name>
<accession>A0A9D4KE08</accession>
<gene>
    <name evidence="2" type="ORF">DPMN_111523</name>
</gene>
<dbReference type="Proteomes" id="UP000828390">
    <property type="component" value="Unassembled WGS sequence"/>
</dbReference>
<evidence type="ECO:0000313" key="3">
    <source>
        <dbReference type="Proteomes" id="UP000828390"/>
    </source>
</evidence>
<sequence>MLPTRGRLPVLFPKMEEPSHLYTTTPIKEAVFATESPIPAQDEETSLPKTPLLEATSHWSRRDDG</sequence>
<dbReference type="EMBL" id="JAIWYP010000004">
    <property type="protein sequence ID" value="KAH3838117.1"/>
    <property type="molecule type" value="Genomic_DNA"/>
</dbReference>
<keyword evidence="3" id="KW-1185">Reference proteome</keyword>
<reference evidence="2" key="1">
    <citation type="journal article" date="2019" name="bioRxiv">
        <title>The Genome of the Zebra Mussel, Dreissena polymorpha: A Resource for Invasive Species Research.</title>
        <authorList>
            <person name="McCartney M.A."/>
            <person name="Auch B."/>
            <person name="Kono T."/>
            <person name="Mallez S."/>
            <person name="Zhang Y."/>
            <person name="Obille A."/>
            <person name="Becker A."/>
            <person name="Abrahante J.E."/>
            <person name="Garbe J."/>
            <person name="Badalamenti J.P."/>
            <person name="Herman A."/>
            <person name="Mangelson H."/>
            <person name="Liachko I."/>
            <person name="Sullivan S."/>
            <person name="Sone E.D."/>
            <person name="Koren S."/>
            <person name="Silverstein K.A.T."/>
            <person name="Beckman K.B."/>
            <person name="Gohl D.M."/>
        </authorList>
    </citation>
    <scope>NUCLEOTIDE SEQUENCE</scope>
    <source>
        <strain evidence="2">Duluth1</strain>
        <tissue evidence="2">Whole animal</tissue>
    </source>
</reference>
<protein>
    <submittedName>
        <fullName evidence="2">Uncharacterized protein</fullName>
    </submittedName>
</protein>
<feature type="region of interest" description="Disordered" evidence="1">
    <location>
        <begin position="35"/>
        <end position="65"/>
    </location>
</feature>
<reference evidence="2" key="2">
    <citation type="submission" date="2020-11" db="EMBL/GenBank/DDBJ databases">
        <authorList>
            <person name="McCartney M.A."/>
            <person name="Auch B."/>
            <person name="Kono T."/>
            <person name="Mallez S."/>
            <person name="Becker A."/>
            <person name="Gohl D.M."/>
            <person name="Silverstein K.A.T."/>
            <person name="Koren S."/>
            <person name="Bechman K.B."/>
            <person name="Herman A."/>
            <person name="Abrahante J.E."/>
            <person name="Garbe J."/>
        </authorList>
    </citation>
    <scope>NUCLEOTIDE SEQUENCE</scope>
    <source>
        <strain evidence="2">Duluth1</strain>
        <tissue evidence="2">Whole animal</tissue>
    </source>
</reference>